<dbReference type="InterPro" id="IPR004089">
    <property type="entry name" value="MCPsignal_dom"/>
</dbReference>
<dbReference type="GO" id="GO:0006935">
    <property type="term" value="P:chemotaxis"/>
    <property type="evidence" value="ECO:0007669"/>
    <property type="project" value="InterPro"/>
</dbReference>
<feature type="transmembrane region" description="Helical" evidence="6">
    <location>
        <begin position="9"/>
        <end position="31"/>
    </location>
</feature>
<dbReference type="GO" id="GO:0007165">
    <property type="term" value="P:signal transduction"/>
    <property type="evidence" value="ECO:0007669"/>
    <property type="project" value="UniProtKB-KW"/>
</dbReference>
<dbReference type="PANTHER" id="PTHR32089">
    <property type="entry name" value="METHYL-ACCEPTING CHEMOTAXIS PROTEIN MCPB"/>
    <property type="match status" value="1"/>
</dbReference>
<dbReference type="Gene3D" id="1.10.287.950">
    <property type="entry name" value="Methyl-accepting chemotaxis protein"/>
    <property type="match status" value="1"/>
</dbReference>
<dbReference type="PRINTS" id="PR00260">
    <property type="entry name" value="CHEMTRNSDUCR"/>
</dbReference>
<dbReference type="RefSeq" id="WP_090209234.1">
    <property type="nucleotide sequence ID" value="NZ_FOFO01000033.1"/>
</dbReference>
<dbReference type="GO" id="GO:0016020">
    <property type="term" value="C:membrane"/>
    <property type="evidence" value="ECO:0007669"/>
    <property type="project" value="UniProtKB-SubCell"/>
</dbReference>
<feature type="compositionally biased region" description="Polar residues" evidence="5">
    <location>
        <begin position="314"/>
        <end position="323"/>
    </location>
</feature>
<organism evidence="9 10">
    <name type="scientific">Ectothiorhodospira magna</name>
    <dbReference type="NCBI Taxonomy" id="867345"/>
    <lineage>
        <taxon>Bacteria</taxon>
        <taxon>Pseudomonadati</taxon>
        <taxon>Pseudomonadota</taxon>
        <taxon>Gammaproteobacteria</taxon>
        <taxon>Chromatiales</taxon>
        <taxon>Ectothiorhodospiraceae</taxon>
        <taxon>Ectothiorhodospira</taxon>
    </lineage>
</organism>
<dbReference type="AlphaFoldDB" id="A0A1H9G6E3"/>
<feature type="compositionally biased region" description="Low complexity" evidence="5">
    <location>
        <begin position="447"/>
        <end position="456"/>
    </location>
</feature>
<dbReference type="PROSITE" id="PS50885">
    <property type="entry name" value="HAMP"/>
    <property type="match status" value="1"/>
</dbReference>
<protein>
    <submittedName>
        <fullName evidence="9">Methyl-accepting chemotaxis protein</fullName>
    </submittedName>
</protein>
<dbReference type="Pfam" id="PF00672">
    <property type="entry name" value="HAMP"/>
    <property type="match status" value="1"/>
</dbReference>
<evidence type="ECO:0000259" key="8">
    <source>
        <dbReference type="PROSITE" id="PS50885"/>
    </source>
</evidence>
<keyword evidence="6" id="KW-1133">Transmembrane helix</keyword>
<keyword evidence="10" id="KW-1185">Reference proteome</keyword>
<name>A0A1H9G6E3_9GAMM</name>
<gene>
    <name evidence="9" type="ORF">SAMN05421693_13314</name>
</gene>
<feature type="region of interest" description="Disordered" evidence="5">
    <location>
        <begin position="435"/>
        <end position="456"/>
    </location>
</feature>
<dbReference type="InterPro" id="IPR004090">
    <property type="entry name" value="Chemotax_Me-accpt_rcpt"/>
</dbReference>
<dbReference type="Pfam" id="PF00015">
    <property type="entry name" value="MCPsignal"/>
    <property type="match status" value="1"/>
</dbReference>
<feature type="domain" description="HAMP" evidence="8">
    <location>
        <begin position="207"/>
        <end position="261"/>
    </location>
</feature>
<sequence>MQRINDLPIWVRLVGVMWLTMVLAWGGMTLWTVQEQRRTAVHQAESFAETLHEITMAGLTTMMITGTINRRSEFLDQIVELQNVHDLRVLRGDNVSRQYGPGSEYEQPRDAIERNVLETGQPFISLSEDRSALRAVMPVFNEHEYLGKNCTLCHGVAPEGAVLGGVSLQISLEDVNTASRRFGFSFLFVATLLSLPVLLFLFLFTRRFVTNPLKEMTLGLQGIAQGDGDLSHRLPIHGKDEIGQSAMAFNAMMDNFRDLISRVLHSTGELARAAADLASVTERTNAGVSRQRSEIDQLATAMTEMNSTAHEVARNAQQSSDSTRQAEDAAQEGKHIVSGTMQRIEQLAKEVQRAADVIRELDNDSEEIGKVLDVIRGIAEQTNLLALNAAIEAARAGEAGRGFAVVADEVRSLANRTQRSTQEIQSMIERLQQASRRAVSAMDESRQSAQASRDSAAQAESSLAAITQAVTTISDVNAQVASAAEEQSAVAEEMNRNVTSISDAAEQNAQGAQETTHASEQLARLADELQHLVGRFKV</sequence>
<evidence type="ECO:0000256" key="6">
    <source>
        <dbReference type="SAM" id="Phobius"/>
    </source>
</evidence>
<dbReference type="InterPro" id="IPR003660">
    <property type="entry name" value="HAMP_dom"/>
</dbReference>
<dbReference type="SMART" id="SM00304">
    <property type="entry name" value="HAMP"/>
    <property type="match status" value="2"/>
</dbReference>
<comment type="similarity">
    <text evidence="3">Belongs to the methyl-accepting chemotaxis (MCP) protein family.</text>
</comment>
<dbReference type="EMBL" id="FOFO01000033">
    <property type="protein sequence ID" value="SEQ45652.1"/>
    <property type="molecule type" value="Genomic_DNA"/>
</dbReference>
<reference evidence="9 10" key="1">
    <citation type="submission" date="2016-10" db="EMBL/GenBank/DDBJ databases">
        <authorList>
            <person name="de Groot N.N."/>
        </authorList>
    </citation>
    <scope>NUCLEOTIDE SEQUENCE [LARGE SCALE GENOMIC DNA]</scope>
    <source>
        <strain evidence="9 10">B7-7</strain>
    </source>
</reference>
<evidence type="ECO:0000313" key="10">
    <source>
        <dbReference type="Proteomes" id="UP000199496"/>
    </source>
</evidence>
<evidence type="ECO:0000259" key="7">
    <source>
        <dbReference type="PROSITE" id="PS50111"/>
    </source>
</evidence>
<evidence type="ECO:0000256" key="5">
    <source>
        <dbReference type="SAM" id="MobiDB-lite"/>
    </source>
</evidence>
<proteinExistence type="inferred from homology"/>
<dbReference type="Proteomes" id="UP000199496">
    <property type="component" value="Unassembled WGS sequence"/>
</dbReference>
<evidence type="ECO:0000256" key="1">
    <source>
        <dbReference type="ARBA" id="ARBA00004370"/>
    </source>
</evidence>
<evidence type="ECO:0000313" key="9">
    <source>
        <dbReference type="EMBL" id="SEQ45652.1"/>
    </source>
</evidence>
<feature type="compositionally biased region" description="Basic and acidic residues" evidence="5">
    <location>
        <begin position="324"/>
        <end position="335"/>
    </location>
</feature>
<dbReference type="PANTHER" id="PTHR32089:SF112">
    <property type="entry name" value="LYSOZYME-LIKE PROTEIN-RELATED"/>
    <property type="match status" value="1"/>
</dbReference>
<evidence type="ECO:0000256" key="2">
    <source>
        <dbReference type="ARBA" id="ARBA00023224"/>
    </source>
</evidence>
<dbReference type="PROSITE" id="PS50111">
    <property type="entry name" value="CHEMOTAXIS_TRANSDUC_2"/>
    <property type="match status" value="1"/>
</dbReference>
<dbReference type="CDD" id="cd06225">
    <property type="entry name" value="HAMP"/>
    <property type="match status" value="1"/>
</dbReference>
<keyword evidence="2 4" id="KW-0807">Transducer</keyword>
<keyword evidence="6" id="KW-0472">Membrane</keyword>
<feature type="region of interest" description="Disordered" evidence="5">
    <location>
        <begin position="314"/>
        <end position="336"/>
    </location>
</feature>
<keyword evidence="6" id="KW-0812">Transmembrane</keyword>
<feature type="transmembrane region" description="Helical" evidence="6">
    <location>
        <begin position="182"/>
        <end position="204"/>
    </location>
</feature>
<dbReference type="FunFam" id="1.10.287.950:FF:000001">
    <property type="entry name" value="Methyl-accepting chemotaxis sensory transducer"/>
    <property type="match status" value="1"/>
</dbReference>
<accession>A0A1H9G6E3</accession>
<dbReference type="SMART" id="SM00283">
    <property type="entry name" value="MA"/>
    <property type="match status" value="1"/>
</dbReference>
<dbReference type="GO" id="GO:0004888">
    <property type="term" value="F:transmembrane signaling receptor activity"/>
    <property type="evidence" value="ECO:0007669"/>
    <property type="project" value="InterPro"/>
</dbReference>
<dbReference type="CDD" id="cd11386">
    <property type="entry name" value="MCP_signal"/>
    <property type="match status" value="1"/>
</dbReference>
<dbReference type="SUPFAM" id="SSF58104">
    <property type="entry name" value="Methyl-accepting chemotaxis protein (MCP) signaling domain"/>
    <property type="match status" value="1"/>
</dbReference>
<evidence type="ECO:0000256" key="4">
    <source>
        <dbReference type="PROSITE-ProRule" id="PRU00284"/>
    </source>
</evidence>
<feature type="domain" description="Methyl-accepting transducer" evidence="7">
    <location>
        <begin position="266"/>
        <end position="502"/>
    </location>
</feature>
<comment type="subcellular location">
    <subcellularLocation>
        <location evidence="1">Membrane</location>
    </subcellularLocation>
</comment>
<dbReference type="OrthoDB" id="9781845at2"/>
<dbReference type="Gene3D" id="3.30.450.290">
    <property type="match status" value="1"/>
</dbReference>
<dbReference type="STRING" id="867345.SAMN05421693_13314"/>
<evidence type="ECO:0000256" key="3">
    <source>
        <dbReference type="ARBA" id="ARBA00029447"/>
    </source>
</evidence>